<evidence type="ECO:0000313" key="3">
    <source>
        <dbReference type="EMBL" id="SPF78106.1"/>
    </source>
</evidence>
<protein>
    <submittedName>
        <fullName evidence="3">Putative metallophosphoesterase YhaO</fullName>
    </submittedName>
</protein>
<dbReference type="EMBL" id="OMOJ01000001">
    <property type="protein sequence ID" value="SPF78106.1"/>
    <property type="molecule type" value="Genomic_DNA"/>
</dbReference>
<evidence type="ECO:0000259" key="2">
    <source>
        <dbReference type="Pfam" id="PF00149"/>
    </source>
</evidence>
<dbReference type="AlphaFoldDB" id="A0A2R8APU9"/>
<dbReference type="InterPro" id="IPR004843">
    <property type="entry name" value="Calcineurin-like_PHP"/>
</dbReference>
<evidence type="ECO:0000313" key="4">
    <source>
        <dbReference type="Proteomes" id="UP000244904"/>
    </source>
</evidence>
<reference evidence="4" key="1">
    <citation type="submission" date="2018-03" db="EMBL/GenBank/DDBJ databases">
        <authorList>
            <person name="Rodrigo-Torres L."/>
            <person name="Arahal R. D."/>
            <person name="Lucena T."/>
        </authorList>
    </citation>
    <scope>NUCLEOTIDE SEQUENCE [LARGE SCALE GENOMIC DNA]</scope>
    <source>
        <strain evidence="4">CECT 8871</strain>
    </source>
</reference>
<dbReference type="InterPro" id="IPR029052">
    <property type="entry name" value="Metallo-depent_PP-like"/>
</dbReference>
<proteinExistence type="predicted"/>
<name>A0A2R8APU9_9RHOB</name>
<dbReference type="Gene3D" id="3.60.21.10">
    <property type="match status" value="1"/>
</dbReference>
<dbReference type="GO" id="GO:0016787">
    <property type="term" value="F:hydrolase activity"/>
    <property type="evidence" value="ECO:0007669"/>
    <property type="project" value="UniProtKB-KW"/>
</dbReference>
<accession>A0A2R8APU9</accession>
<dbReference type="PANTHER" id="PTHR30337:SF7">
    <property type="entry name" value="PHOSPHOESTERASE"/>
    <property type="match status" value="1"/>
</dbReference>
<organism evidence="3 4">
    <name type="scientific">Pseudoprimorskyibacter insulae</name>
    <dbReference type="NCBI Taxonomy" id="1695997"/>
    <lineage>
        <taxon>Bacteria</taxon>
        <taxon>Pseudomonadati</taxon>
        <taxon>Pseudomonadota</taxon>
        <taxon>Alphaproteobacteria</taxon>
        <taxon>Rhodobacterales</taxon>
        <taxon>Paracoccaceae</taxon>
        <taxon>Pseudoprimorskyibacter</taxon>
    </lineage>
</organism>
<sequence>MRILHAADLHLDSPLRSVALRDPVLGERLRNASRDVLRKIVDLAIEHQVDALVLAGDVFDNGVPDVSARTVLSVALSRLGSAGIPTILIRGNHDGLLDHARYGPLGENVMLLDHDRPTVDISGVSFHGLSHGGQPETRSFLPRYPAPVPGRINVGVMHCSPDGTSGHDPYAPCSVSEMLGHGYDYWALGHIHKRQEWRGDSVLAVMAGIPQGRHIREVDGGSVTLVEIDGLGARAEAIPVSLIAFREVELPMPAEEAQDARTDRLRAALAVARAGDVPTVLRVALSGPGAQLFSARSGEAASYLEVLVEDIEGLHLDRVLVRAGQAPDVPALVGDLAAAMREEAKSPGFRDEAERMLTDLRDVLPSELREVLDPAELDDLIEEGLAAVAARLALAERT</sequence>
<dbReference type="PANTHER" id="PTHR30337">
    <property type="entry name" value="COMPONENT OF ATP-DEPENDENT DSDNA EXONUCLEASE"/>
    <property type="match status" value="1"/>
</dbReference>
<gene>
    <name evidence="3" type="primary">yhaO_1</name>
    <name evidence="3" type="ORF">PRI8871_00697</name>
</gene>
<dbReference type="SUPFAM" id="SSF56300">
    <property type="entry name" value="Metallo-dependent phosphatases"/>
    <property type="match status" value="1"/>
</dbReference>
<evidence type="ECO:0000256" key="1">
    <source>
        <dbReference type="ARBA" id="ARBA00022801"/>
    </source>
</evidence>
<keyword evidence="4" id="KW-1185">Reference proteome</keyword>
<dbReference type="InterPro" id="IPR050535">
    <property type="entry name" value="DNA_Repair-Maintenance_Comp"/>
</dbReference>
<keyword evidence="1" id="KW-0378">Hydrolase</keyword>
<feature type="domain" description="Calcineurin-like phosphoesterase" evidence="2">
    <location>
        <begin position="1"/>
        <end position="193"/>
    </location>
</feature>
<dbReference type="Proteomes" id="UP000244904">
    <property type="component" value="Unassembled WGS sequence"/>
</dbReference>
<dbReference type="InterPro" id="IPR041796">
    <property type="entry name" value="Mre11_N"/>
</dbReference>
<dbReference type="Pfam" id="PF00149">
    <property type="entry name" value="Metallophos"/>
    <property type="match status" value="1"/>
</dbReference>
<dbReference type="CDD" id="cd00840">
    <property type="entry name" value="MPP_Mre11_N"/>
    <property type="match status" value="1"/>
</dbReference>